<dbReference type="AlphaFoldDB" id="A0A2P2JQU1"/>
<evidence type="ECO:0000313" key="1">
    <source>
        <dbReference type="EMBL" id="MBW95833.1"/>
    </source>
</evidence>
<reference evidence="1" key="1">
    <citation type="submission" date="2018-02" db="EMBL/GenBank/DDBJ databases">
        <title>Rhizophora mucronata_Transcriptome.</title>
        <authorList>
            <person name="Meera S.P."/>
            <person name="Sreeshan A."/>
            <person name="Augustine A."/>
        </authorList>
    </citation>
    <scope>NUCLEOTIDE SEQUENCE</scope>
    <source>
        <tissue evidence="1">Leaf</tissue>
    </source>
</reference>
<name>A0A2P2JQU1_RHIMU</name>
<sequence length="105" mass="11999">MEELQITFLLQSKWWISSSLRVLSESKCSTPTRQCSELCPDPESKSPWIYPTNFSSPPLKARLLHAHGLKETSPLITRPLKSKPLPWATKYSRTRTTRPTTSCQP</sequence>
<accession>A0A2P2JQU1</accession>
<dbReference type="EMBL" id="GGEC01015350">
    <property type="protein sequence ID" value="MBW95833.1"/>
    <property type="molecule type" value="Transcribed_RNA"/>
</dbReference>
<organism evidence="1">
    <name type="scientific">Rhizophora mucronata</name>
    <name type="common">Asiatic mangrove</name>
    <dbReference type="NCBI Taxonomy" id="61149"/>
    <lineage>
        <taxon>Eukaryota</taxon>
        <taxon>Viridiplantae</taxon>
        <taxon>Streptophyta</taxon>
        <taxon>Embryophyta</taxon>
        <taxon>Tracheophyta</taxon>
        <taxon>Spermatophyta</taxon>
        <taxon>Magnoliopsida</taxon>
        <taxon>eudicotyledons</taxon>
        <taxon>Gunneridae</taxon>
        <taxon>Pentapetalae</taxon>
        <taxon>rosids</taxon>
        <taxon>fabids</taxon>
        <taxon>Malpighiales</taxon>
        <taxon>Rhizophoraceae</taxon>
        <taxon>Rhizophora</taxon>
    </lineage>
</organism>
<proteinExistence type="predicted"/>
<protein>
    <submittedName>
        <fullName evidence="1">Glucan endo-1 3-beta-glucosidase 12</fullName>
    </submittedName>
</protein>